<accession>A0A7L4ZUV3</accession>
<reference evidence="1 2" key="1">
    <citation type="submission" date="2019-09" db="EMBL/GenBank/DDBJ databases">
        <title>Genome sequence of Hymenobacter sp. M3.</title>
        <authorList>
            <person name="Srinivasan S."/>
        </authorList>
    </citation>
    <scope>NUCLEOTIDE SEQUENCE [LARGE SCALE GENOMIC DNA]</scope>
    <source>
        <strain evidence="1 2">M3</strain>
    </source>
</reference>
<comment type="caution">
    <text evidence="1">The sequence shown here is derived from an EMBL/GenBank/DDBJ whole genome shotgun (WGS) entry which is preliminary data.</text>
</comment>
<protein>
    <submittedName>
        <fullName evidence="1">FixH family protein</fullName>
    </submittedName>
</protein>
<dbReference type="Proteomes" id="UP000326380">
    <property type="component" value="Unassembled WGS sequence"/>
</dbReference>
<dbReference type="EMBL" id="VTWU01000006">
    <property type="protein sequence ID" value="KAA9327688.1"/>
    <property type="molecule type" value="Genomic_DNA"/>
</dbReference>
<evidence type="ECO:0000313" key="1">
    <source>
        <dbReference type="EMBL" id="KAA9327688.1"/>
    </source>
</evidence>
<keyword evidence="2" id="KW-1185">Reference proteome</keyword>
<dbReference type="Pfam" id="PF05751">
    <property type="entry name" value="FixH"/>
    <property type="match status" value="1"/>
</dbReference>
<name>A0A7L4ZUV3_9BACT</name>
<dbReference type="InterPro" id="IPR008620">
    <property type="entry name" value="FixH"/>
</dbReference>
<sequence>MPTLTVQKPAPQRSLWPYAIIAVFVLFATFIGYMVKQAMSSSVDLVSKDYYEQELQHQQRMEATARTQALPAQVTITYDETGHDLGLQIPAALTSPQPTGKVQFFRPSDQRLDFTVPLQVDATGAQHLSTARLKPGYWRIRLDFTAGGEAYFQEKNISVGN</sequence>
<evidence type="ECO:0000313" key="2">
    <source>
        <dbReference type="Proteomes" id="UP000326380"/>
    </source>
</evidence>
<dbReference type="AlphaFoldDB" id="A0A7L4ZUV3"/>
<dbReference type="RefSeq" id="WP_151080136.1">
    <property type="nucleotide sequence ID" value="NZ_CP047647.1"/>
</dbReference>
<gene>
    <name evidence="1" type="ORF">F0P96_17070</name>
</gene>
<proteinExistence type="predicted"/>
<organism evidence="1 2">
    <name type="scientific">Hymenobacter busanensis</name>
    <dbReference type="NCBI Taxonomy" id="2607656"/>
    <lineage>
        <taxon>Bacteria</taxon>
        <taxon>Pseudomonadati</taxon>
        <taxon>Bacteroidota</taxon>
        <taxon>Cytophagia</taxon>
        <taxon>Cytophagales</taxon>
        <taxon>Hymenobacteraceae</taxon>
        <taxon>Hymenobacter</taxon>
    </lineage>
</organism>